<comment type="caution">
    <text evidence="1">The sequence shown here is derived from an EMBL/GenBank/DDBJ whole genome shotgun (WGS) entry which is preliminary data.</text>
</comment>
<reference evidence="1 2" key="1">
    <citation type="submission" date="2019-03" db="EMBL/GenBank/DDBJ databases">
        <title>First draft genome of Liparis tanakae, snailfish: a comprehensive survey of snailfish specific genes.</title>
        <authorList>
            <person name="Kim W."/>
            <person name="Song I."/>
            <person name="Jeong J.-H."/>
            <person name="Kim D."/>
            <person name="Kim S."/>
            <person name="Ryu S."/>
            <person name="Song J.Y."/>
            <person name="Lee S.K."/>
        </authorList>
    </citation>
    <scope>NUCLEOTIDE SEQUENCE [LARGE SCALE GENOMIC DNA]</scope>
    <source>
        <tissue evidence="1">Muscle</tissue>
    </source>
</reference>
<evidence type="ECO:0000313" key="1">
    <source>
        <dbReference type="EMBL" id="TNN42033.1"/>
    </source>
</evidence>
<protein>
    <submittedName>
        <fullName evidence="1">Uncharacterized protein</fullName>
    </submittedName>
</protein>
<organism evidence="1 2">
    <name type="scientific">Liparis tanakae</name>
    <name type="common">Tanaka's snailfish</name>
    <dbReference type="NCBI Taxonomy" id="230148"/>
    <lineage>
        <taxon>Eukaryota</taxon>
        <taxon>Metazoa</taxon>
        <taxon>Chordata</taxon>
        <taxon>Craniata</taxon>
        <taxon>Vertebrata</taxon>
        <taxon>Euteleostomi</taxon>
        <taxon>Actinopterygii</taxon>
        <taxon>Neopterygii</taxon>
        <taxon>Teleostei</taxon>
        <taxon>Neoteleostei</taxon>
        <taxon>Acanthomorphata</taxon>
        <taxon>Eupercaria</taxon>
        <taxon>Perciformes</taxon>
        <taxon>Cottioidei</taxon>
        <taxon>Cottales</taxon>
        <taxon>Liparidae</taxon>
        <taxon>Liparis</taxon>
    </lineage>
</organism>
<sequence>MSWLRHPHRGEIKRSPGVLLSTRTMATLHAMVRFPACPLLKQRLHRESVCHRLLSVWIRADGDREEEWAESQHGLAASW</sequence>
<name>A0A4Z2FMN6_9TELE</name>
<dbReference type="AlphaFoldDB" id="A0A4Z2FMN6"/>
<dbReference type="Proteomes" id="UP000314294">
    <property type="component" value="Unassembled WGS sequence"/>
</dbReference>
<evidence type="ECO:0000313" key="2">
    <source>
        <dbReference type="Proteomes" id="UP000314294"/>
    </source>
</evidence>
<accession>A0A4Z2FMN6</accession>
<gene>
    <name evidence="1" type="ORF">EYF80_047807</name>
</gene>
<keyword evidence="2" id="KW-1185">Reference proteome</keyword>
<proteinExistence type="predicted"/>
<dbReference type="EMBL" id="SRLO01001066">
    <property type="protein sequence ID" value="TNN42033.1"/>
    <property type="molecule type" value="Genomic_DNA"/>
</dbReference>